<comment type="caution">
    <text evidence="1">The sequence shown here is derived from an EMBL/GenBank/DDBJ whole genome shotgun (WGS) entry which is preliminary data.</text>
</comment>
<proteinExistence type="predicted"/>
<reference evidence="1 2" key="2">
    <citation type="submission" date="2007-09" db="EMBL/GenBank/DDBJ databases">
        <title>Draft genome sequence of Clostridium bolteae (ATCC BAA-613).</title>
        <authorList>
            <person name="Sudarsanam P."/>
            <person name="Ley R."/>
            <person name="Guruge J."/>
            <person name="Turnbaugh P.J."/>
            <person name="Mahowald M."/>
            <person name="Liep D."/>
            <person name="Gordon J."/>
        </authorList>
    </citation>
    <scope>NUCLEOTIDE SEQUENCE [LARGE SCALE GENOMIC DNA]</scope>
    <source>
        <strain evidence="2">ATCC BAA-613 / DSM 15670 / CCUG 46953 / JCM 12243 / WAL 16351</strain>
    </source>
</reference>
<gene>
    <name evidence="1" type="ORF">CLOBOL_04140</name>
</gene>
<evidence type="ECO:0000313" key="1">
    <source>
        <dbReference type="EMBL" id="EDP15969.1"/>
    </source>
</evidence>
<sequence>MIKIDDITAKPVKSRLPAVFEGDFQSPKKSNFIDDIAFLESKNDFEAVR</sequence>
<evidence type="ECO:0000313" key="2">
    <source>
        <dbReference type="Proteomes" id="UP000005396"/>
    </source>
</evidence>
<protein>
    <submittedName>
        <fullName evidence="1">Uncharacterized protein</fullName>
    </submittedName>
</protein>
<organism evidence="1 2">
    <name type="scientific">Enterocloster bolteae (strain ATCC BAA-613 / DSM 15670 / CCUG 46953 / JCM 12243 / WAL 16351)</name>
    <name type="common">Clostridium bolteae</name>
    <dbReference type="NCBI Taxonomy" id="411902"/>
    <lineage>
        <taxon>Bacteria</taxon>
        <taxon>Bacillati</taxon>
        <taxon>Bacillota</taxon>
        <taxon>Clostridia</taxon>
        <taxon>Lachnospirales</taxon>
        <taxon>Lachnospiraceae</taxon>
        <taxon>Enterocloster</taxon>
    </lineage>
</organism>
<accession>A8RUW4</accession>
<dbReference type="Proteomes" id="UP000005396">
    <property type="component" value="Unassembled WGS sequence"/>
</dbReference>
<dbReference type="EMBL" id="ABCC02000033">
    <property type="protein sequence ID" value="EDP15969.1"/>
    <property type="molecule type" value="Genomic_DNA"/>
</dbReference>
<name>A8RUW4_ENTBW</name>
<dbReference type="AlphaFoldDB" id="A8RUW4"/>
<dbReference type="HOGENOM" id="CLU_3134055_0_0_9"/>
<reference evidence="1 2" key="1">
    <citation type="submission" date="2007-08" db="EMBL/GenBank/DDBJ databases">
        <authorList>
            <person name="Fulton L."/>
            <person name="Clifton S."/>
            <person name="Fulton B."/>
            <person name="Xu J."/>
            <person name="Minx P."/>
            <person name="Pepin K.H."/>
            <person name="Johnson M."/>
            <person name="Thiruvilangam P."/>
            <person name="Bhonagiri V."/>
            <person name="Nash W.E."/>
            <person name="Mardis E.R."/>
            <person name="Wilson R.K."/>
        </authorList>
    </citation>
    <scope>NUCLEOTIDE SEQUENCE [LARGE SCALE GENOMIC DNA]</scope>
    <source>
        <strain evidence="2">ATCC BAA-613 / DSM 15670 / CCUG 46953 / JCM 12243 / WAL 16351</strain>
    </source>
</reference>
<dbReference type="PaxDb" id="411902-CLOBOL_04140"/>